<dbReference type="OrthoDB" id="1675099at2759"/>
<reference evidence="2" key="1">
    <citation type="journal article" date="2022" name="Front. Genet.">
        <title>Chromosome-Scale Assembly of the Dendrobium nobile Genome Provides Insights Into the Molecular Mechanism of the Biosynthesis of the Medicinal Active Ingredient of Dendrobium.</title>
        <authorList>
            <person name="Xu Q."/>
            <person name="Niu S.-C."/>
            <person name="Li K.-L."/>
            <person name="Zheng P.-J."/>
            <person name="Zhang X.-J."/>
            <person name="Jia Y."/>
            <person name="Liu Y."/>
            <person name="Niu Y.-X."/>
            <person name="Yu L.-H."/>
            <person name="Chen D.-F."/>
            <person name="Zhang G.-Q."/>
        </authorList>
    </citation>
    <scope>NUCLEOTIDE SEQUENCE</scope>
    <source>
        <tissue evidence="2">Leaf</tissue>
    </source>
</reference>
<feature type="region of interest" description="Disordered" evidence="1">
    <location>
        <begin position="262"/>
        <end position="281"/>
    </location>
</feature>
<dbReference type="AlphaFoldDB" id="A0A8T3AR51"/>
<dbReference type="PANTHER" id="PTHR47481">
    <property type="match status" value="1"/>
</dbReference>
<sequence>MGDQDSATSLPPSSSTIAGNSTELPIPASLKFLISNVKNLIPHPLTVDNYAIWRIQIIQHFTANGYTGHLTSKTPPPSAEISQEHHRWLLVDSNLISALFPTIYPHILPHVINSSTAHNVWTILERRLQPTSRSRVIQLKNELHHIQMKDLSMQQYLSQIKNIVDNIAASDSQVDRKNVVLYILNGLPSSYNSFKTTIRTSSLPANLDNLYSLLCSEEIHVQQELIKDSSNSSLATALQASIPSQNRWRSQKRFAKNFNNNTRQPALTQTPPALTATSTNRPVCQI</sequence>
<dbReference type="Pfam" id="PF14223">
    <property type="entry name" value="Retrotran_gag_2"/>
    <property type="match status" value="1"/>
</dbReference>
<accession>A0A8T3AR51</accession>
<dbReference type="PANTHER" id="PTHR47481:SF22">
    <property type="entry name" value="RETROTRANSPOSON GAG DOMAIN-CONTAINING PROTEIN"/>
    <property type="match status" value="1"/>
</dbReference>
<evidence type="ECO:0000313" key="2">
    <source>
        <dbReference type="EMBL" id="KAI0498192.1"/>
    </source>
</evidence>
<keyword evidence="3" id="KW-1185">Reference proteome</keyword>
<proteinExistence type="predicted"/>
<organism evidence="2 3">
    <name type="scientific">Dendrobium nobile</name>
    <name type="common">Orchid</name>
    <dbReference type="NCBI Taxonomy" id="94219"/>
    <lineage>
        <taxon>Eukaryota</taxon>
        <taxon>Viridiplantae</taxon>
        <taxon>Streptophyta</taxon>
        <taxon>Embryophyta</taxon>
        <taxon>Tracheophyta</taxon>
        <taxon>Spermatophyta</taxon>
        <taxon>Magnoliopsida</taxon>
        <taxon>Liliopsida</taxon>
        <taxon>Asparagales</taxon>
        <taxon>Orchidaceae</taxon>
        <taxon>Epidendroideae</taxon>
        <taxon>Malaxideae</taxon>
        <taxon>Dendrobiinae</taxon>
        <taxon>Dendrobium</taxon>
    </lineage>
</organism>
<feature type="compositionally biased region" description="Low complexity" evidence="1">
    <location>
        <begin position="264"/>
        <end position="277"/>
    </location>
</feature>
<protein>
    <recommendedName>
        <fullName evidence="4">Retrovirus-related Pol polyprotein from transposon TNT 1-94</fullName>
    </recommendedName>
</protein>
<evidence type="ECO:0008006" key="4">
    <source>
        <dbReference type="Google" id="ProtNLM"/>
    </source>
</evidence>
<evidence type="ECO:0000313" key="3">
    <source>
        <dbReference type="Proteomes" id="UP000829196"/>
    </source>
</evidence>
<evidence type="ECO:0000256" key="1">
    <source>
        <dbReference type="SAM" id="MobiDB-lite"/>
    </source>
</evidence>
<comment type="caution">
    <text evidence="2">The sequence shown here is derived from an EMBL/GenBank/DDBJ whole genome shotgun (WGS) entry which is preliminary data.</text>
</comment>
<gene>
    <name evidence="2" type="ORF">KFK09_021433</name>
</gene>
<dbReference type="EMBL" id="JAGYWB010000015">
    <property type="protein sequence ID" value="KAI0498192.1"/>
    <property type="molecule type" value="Genomic_DNA"/>
</dbReference>
<name>A0A8T3AR51_DENNO</name>
<dbReference type="Proteomes" id="UP000829196">
    <property type="component" value="Unassembled WGS sequence"/>
</dbReference>